<proteinExistence type="predicted"/>
<evidence type="ECO:0000313" key="2">
    <source>
        <dbReference type="EMBL" id="MDA7028533.1"/>
    </source>
</evidence>
<protein>
    <submittedName>
        <fullName evidence="2">Uncharacterized protein</fullName>
    </submittedName>
</protein>
<keyword evidence="3" id="KW-1185">Reference proteome</keyword>
<dbReference type="EMBL" id="JAQKAB010000019">
    <property type="protein sequence ID" value="MDA7028533.1"/>
    <property type="molecule type" value="Genomic_DNA"/>
</dbReference>
<name>A0ABT4X8B9_9BACI</name>
<feature type="coiled-coil region" evidence="1">
    <location>
        <begin position="1"/>
        <end position="28"/>
    </location>
</feature>
<keyword evidence="1" id="KW-0175">Coiled coil</keyword>
<dbReference type="RefSeq" id="WP_270802168.1">
    <property type="nucleotide sequence ID" value="NZ_JAQFWW010000004.1"/>
</dbReference>
<reference evidence="2 3" key="1">
    <citation type="submission" date="2023-01" db="EMBL/GenBank/DDBJ databases">
        <title>Bacillus changyiensis sp. nov., isolated from a coastal deposit.</title>
        <authorList>
            <person name="Xiao G."/>
            <person name="Lai Q."/>
            <person name="Hu Z."/>
            <person name="Shao Z."/>
        </authorList>
    </citation>
    <scope>NUCLEOTIDE SEQUENCE [LARGE SCALE GENOMIC DNA]</scope>
    <source>
        <strain evidence="2 3">CLL-7-23</strain>
    </source>
</reference>
<comment type="caution">
    <text evidence="2">The sequence shown here is derived from an EMBL/GenBank/DDBJ whole genome shotgun (WGS) entry which is preliminary data.</text>
</comment>
<organism evidence="2 3">
    <name type="scientific">Bacillus changyiensis</name>
    <dbReference type="NCBI Taxonomy" id="3004103"/>
    <lineage>
        <taxon>Bacteria</taxon>
        <taxon>Bacillati</taxon>
        <taxon>Bacillota</taxon>
        <taxon>Bacilli</taxon>
        <taxon>Bacillales</taxon>
        <taxon>Bacillaceae</taxon>
        <taxon>Bacillus</taxon>
    </lineage>
</organism>
<evidence type="ECO:0000256" key="1">
    <source>
        <dbReference type="SAM" id="Coils"/>
    </source>
</evidence>
<dbReference type="Proteomes" id="UP001211894">
    <property type="component" value="Unassembled WGS sequence"/>
</dbReference>
<sequence length="61" mass="7426">MEKKKLTYEELEEQLRFTQIKCESYKQELTAAYDTLTNVQTMFKLLDSDYKKLQEEQQLLK</sequence>
<accession>A0ABT4X8B9</accession>
<evidence type="ECO:0000313" key="3">
    <source>
        <dbReference type="Proteomes" id="UP001211894"/>
    </source>
</evidence>
<gene>
    <name evidence="2" type="ORF">PJ311_18500</name>
</gene>